<protein>
    <submittedName>
        <fullName evidence="1">Uncharacterized protein</fullName>
    </submittedName>
</protein>
<dbReference type="EMBL" id="CP028989">
    <property type="protein sequence ID" value="UUO68187.1"/>
    <property type="molecule type" value="Genomic_DNA"/>
</dbReference>
<proteinExistence type="predicted"/>
<dbReference type="Proteomes" id="UP001058872">
    <property type="component" value="Chromosome"/>
</dbReference>
<reference evidence="1" key="1">
    <citation type="submission" date="2018-04" db="EMBL/GenBank/DDBJ databases">
        <title>Genomes of Endosymbiotic and Endophytic Bradyrhizobium Publication status.</title>
        <authorList>
            <person name="Guha S."/>
            <person name="Jorrin B."/>
            <person name="Sarkar M."/>
            <person name="Poole P.S."/>
            <person name="DasGupta M."/>
        </authorList>
    </citation>
    <scope>NUCLEOTIDE SEQUENCE</scope>
    <source>
        <strain evidence="1">WBOS16</strain>
    </source>
</reference>
<evidence type="ECO:0000313" key="1">
    <source>
        <dbReference type="EMBL" id="UUO68187.1"/>
    </source>
</evidence>
<gene>
    <name evidence="1" type="ORF">DCM83_25205</name>
</gene>
<sequence>MNRIVLFDGVEGYHFWDDAFGNIILSLTEVPVEKLLFDHQSEIKESFRMSGAPGPWAADLDSAGAMLGAKGIRGFELSSSYGLSGWLLAKQVEVKDGPQSAI</sequence>
<name>A0AAE9ST58_9BRAD</name>
<evidence type="ECO:0000313" key="2">
    <source>
        <dbReference type="Proteomes" id="UP001058872"/>
    </source>
</evidence>
<dbReference type="AlphaFoldDB" id="A0AAE9ST58"/>
<accession>A0AAE9ST58</accession>
<organism evidence="1 2">
    <name type="scientific">Bradyrhizobium betae</name>
    <dbReference type="NCBI Taxonomy" id="244734"/>
    <lineage>
        <taxon>Bacteria</taxon>
        <taxon>Pseudomonadati</taxon>
        <taxon>Pseudomonadota</taxon>
        <taxon>Alphaproteobacteria</taxon>
        <taxon>Hyphomicrobiales</taxon>
        <taxon>Nitrobacteraceae</taxon>
        <taxon>Bradyrhizobium</taxon>
    </lineage>
</organism>
<dbReference type="RefSeq" id="WP_257180520.1">
    <property type="nucleotide sequence ID" value="NZ_CP028989.1"/>
</dbReference>